<gene>
    <name evidence="1" type="ORF">RHMOL_Rhmol04G0087500</name>
</gene>
<dbReference type="EMBL" id="CM046391">
    <property type="protein sequence ID" value="KAI8558381.1"/>
    <property type="molecule type" value="Genomic_DNA"/>
</dbReference>
<evidence type="ECO:0000313" key="1">
    <source>
        <dbReference type="EMBL" id="KAI8558381.1"/>
    </source>
</evidence>
<accession>A0ACC0NZP9</accession>
<dbReference type="Proteomes" id="UP001062846">
    <property type="component" value="Chromosome 4"/>
</dbReference>
<proteinExistence type="predicted"/>
<reference evidence="1" key="1">
    <citation type="submission" date="2022-02" db="EMBL/GenBank/DDBJ databases">
        <title>Plant Genome Project.</title>
        <authorList>
            <person name="Zhang R.-G."/>
        </authorList>
    </citation>
    <scope>NUCLEOTIDE SEQUENCE</scope>
    <source>
        <strain evidence="1">AT1</strain>
    </source>
</reference>
<protein>
    <submittedName>
        <fullName evidence="1">Uncharacterized protein</fullName>
    </submittedName>
</protein>
<organism evidence="1 2">
    <name type="scientific">Rhododendron molle</name>
    <name type="common">Chinese azalea</name>
    <name type="synonym">Azalea mollis</name>
    <dbReference type="NCBI Taxonomy" id="49168"/>
    <lineage>
        <taxon>Eukaryota</taxon>
        <taxon>Viridiplantae</taxon>
        <taxon>Streptophyta</taxon>
        <taxon>Embryophyta</taxon>
        <taxon>Tracheophyta</taxon>
        <taxon>Spermatophyta</taxon>
        <taxon>Magnoliopsida</taxon>
        <taxon>eudicotyledons</taxon>
        <taxon>Gunneridae</taxon>
        <taxon>Pentapetalae</taxon>
        <taxon>asterids</taxon>
        <taxon>Ericales</taxon>
        <taxon>Ericaceae</taxon>
        <taxon>Ericoideae</taxon>
        <taxon>Rhodoreae</taxon>
        <taxon>Rhododendron</taxon>
    </lineage>
</organism>
<name>A0ACC0NZP9_RHOML</name>
<evidence type="ECO:0000313" key="2">
    <source>
        <dbReference type="Proteomes" id="UP001062846"/>
    </source>
</evidence>
<sequence>MAISASNLAIWGEIERSERLSARSILILGSPSHSLTDTSALHFPGRLTHHRPIWQGVVSPWVKFCAWWCLWGCILGEFRFDLNNQSQGEVDAANVMALAMKAAEDLYNIRDTYFPSNPDDKISRLQAHSDLALSPLDSTPSELASASSMR</sequence>
<keyword evidence="2" id="KW-1185">Reference proteome</keyword>
<comment type="caution">
    <text evidence="1">The sequence shown here is derived from an EMBL/GenBank/DDBJ whole genome shotgun (WGS) entry which is preliminary data.</text>
</comment>